<protein>
    <submittedName>
        <fullName evidence="2">Lipase</fullName>
    </submittedName>
</protein>
<dbReference type="SUPFAM" id="SSF53474">
    <property type="entry name" value="alpha/beta-Hydrolases"/>
    <property type="match status" value="1"/>
</dbReference>
<dbReference type="InterPro" id="IPR051218">
    <property type="entry name" value="Sec_MonoDiacylglyc_Lipase"/>
</dbReference>
<dbReference type="Pfam" id="PF01764">
    <property type="entry name" value="Lipase_3"/>
    <property type="match status" value="1"/>
</dbReference>
<dbReference type="PANTHER" id="PTHR45856">
    <property type="entry name" value="ALPHA/BETA-HYDROLASES SUPERFAMILY PROTEIN"/>
    <property type="match status" value="1"/>
</dbReference>
<evidence type="ECO:0000259" key="1">
    <source>
        <dbReference type="Pfam" id="PF01764"/>
    </source>
</evidence>
<dbReference type="OrthoDB" id="438440at2759"/>
<dbReference type="PANTHER" id="PTHR45856:SF24">
    <property type="entry name" value="FUNGAL LIPASE-LIKE DOMAIN-CONTAINING PROTEIN"/>
    <property type="match status" value="1"/>
</dbReference>
<name>A0A1C7NGK5_9FUNG</name>
<dbReference type="Proteomes" id="UP000093000">
    <property type="component" value="Unassembled WGS sequence"/>
</dbReference>
<sequence length="381" mass="41644">MSIPLFSLINAAPTSDGLNLNSISDILASQQANTTVDSLSLLNFIEEAKQNTNNDTQKHAMSELKSLIQKTDASHFDDQLKIWLASYGSNAGIDDFDEFTKNIHLYTKHRASLYERDSSVTAATGEQLRILKKHAMIASGAYCVATIPTWSCTRCKQAVSDGKIVKTFKTPLTDTNGFVMTSANDKTIYLSFRGSISSRNWMTNFNYRLTSFSSVPGAKVHSGFYNALKDSSKTYLPVIKSLLSSNPQYKIVVTGHSLGGALALLTGIDLLASESNITSDNLMIITYGGPRVGDRKFAEFVERSNVPVLRSVNQLDPIPQAPPRVSGFVHAGIEAWRRSTNSVVVCNSRIESTSCSNTVAAIANNMADHLRYEGFQMGVCI</sequence>
<dbReference type="EMBL" id="LUGH01000204">
    <property type="protein sequence ID" value="OBZ87686.1"/>
    <property type="molecule type" value="Genomic_DNA"/>
</dbReference>
<dbReference type="GO" id="GO:0006629">
    <property type="term" value="P:lipid metabolic process"/>
    <property type="evidence" value="ECO:0007669"/>
    <property type="project" value="InterPro"/>
</dbReference>
<proteinExistence type="predicted"/>
<reference evidence="2 3" key="1">
    <citation type="submission" date="2016-03" db="EMBL/GenBank/DDBJ databases">
        <title>Choanephora cucurbitarum.</title>
        <authorList>
            <person name="Min B."/>
            <person name="Park H."/>
            <person name="Park J.-H."/>
            <person name="Shin H.-D."/>
            <person name="Choi I.-G."/>
        </authorList>
    </citation>
    <scope>NUCLEOTIDE SEQUENCE [LARGE SCALE GENOMIC DNA]</scope>
    <source>
        <strain evidence="2 3">KUS-F28377</strain>
    </source>
</reference>
<comment type="caution">
    <text evidence="2">The sequence shown here is derived from an EMBL/GenBank/DDBJ whole genome shotgun (WGS) entry which is preliminary data.</text>
</comment>
<dbReference type="Gene3D" id="3.40.50.1820">
    <property type="entry name" value="alpha/beta hydrolase"/>
    <property type="match status" value="1"/>
</dbReference>
<dbReference type="InterPro" id="IPR002921">
    <property type="entry name" value="Fungal_lipase-type"/>
</dbReference>
<evidence type="ECO:0000313" key="2">
    <source>
        <dbReference type="EMBL" id="OBZ87686.1"/>
    </source>
</evidence>
<accession>A0A1C7NGK5</accession>
<feature type="domain" description="Fungal lipase-type" evidence="1">
    <location>
        <begin position="189"/>
        <end position="324"/>
    </location>
</feature>
<dbReference type="AlphaFoldDB" id="A0A1C7NGK5"/>
<evidence type="ECO:0000313" key="3">
    <source>
        <dbReference type="Proteomes" id="UP000093000"/>
    </source>
</evidence>
<keyword evidence="3" id="KW-1185">Reference proteome</keyword>
<gene>
    <name evidence="2" type="primary">LIP_1</name>
    <name evidence="2" type="ORF">A0J61_04256</name>
</gene>
<dbReference type="InterPro" id="IPR029058">
    <property type="entry name" value="AB_hydrolase_fold"/>
</dbReference>
<dbReference type="CDD" id="cd00519">
    <property type="entry name" value="Lipase_3"/>
    <property type="match status" value="1"/>
</dbReference>
<dbReference type="InParanoid" id="A0A1C7NGK5"/>
<organism evidence="2 3">
    <name type="scientific">Choanephora cucurbitarum</name>
    <dbReference type="NCBI Taxonomy" id="101091"/>
    <lineage>
        <taxon>Eukaryota</taxon>
        <taxon>Fungi</taxon>
        <taxon>Fungi incertae sedis</taxon>
        <taxon>Mucoromycota</taxon>
        <taxon>Mucoromycotina</taxon>
        <taxon>Mucoromycetes</taxon>
        <taxon>Mucorales</taxon>
        <taxon>Mucorineae</taxon>
        <taxon>Choanephoraceae</taxon>
        <taxon>Choanephoroideae</taxon>
        <taxon>Choanephora</taxon>
    </lineage>
</organism>